<sequence>MTTAIMTRPAAPTTEAATTPLTADRRLGELLARLVDEADARIPADRRTRRTLQEMMPGYERQPVLVLHRPVMAAEPDEPDEPCFLCGRWGCDPSTCPPASTAPAPVTAGTTLQCAVCGGRFGTVPTPAGTGTAWVCSACQRLGS</sequence>
<name>A0ABQ3Q7J7_9ACTN</name>
<protein>
    <recommendedName>
        <fullName evidence="3">4Fe-4S ferredoxin-type domain-containing protein</fullName>
    </recommendedName>
</protein>
<organism evidence="1 2">
    <name type="scientific">Streptomyces daghestanicus</name>
    <dbReference type="NCBI Taxonomy" id="66885"/>
    <lineage>
        <taxon>Bacteria</taxon>
        <taxon>Bacillati</taxon>
        <taxon>Actinomycetota</taxon>
        <taxon>Actinomycetes</taxon>
        <taxon>Kitasatosporales</taxon>
        <taxon>Streptomycetaceae</taxon>
        <taxon>Streptomyces</taxon>
    </lineage>
</organism>
<proteinExistence type="predicted"/>
<comment type="caution">
    <text evidence="1">The sequence shown here is derived from an EMBL/GenBank/DDBJ whole genome shotgun (WGS) entry which is preliminary data.</text>
</comment>
<reference evidence="1" key="1">
    <citation type="submission" date="2024-05" db="EMBL/GenBank/DDBJ databases">
        <title>Whole genome shotgun sequence of Streptomyces daghestanicus NBRC 12762.</title>
        <authorList>
            <person name="Komaki H."/>
            <person name="Tamura T."/>
        </authorList>
    </citation>
    <scope>NUCLEOTIDE SEQUENCE</scope>
    <source>
        <strain evidence="1">NBRC 12762</strain>
    </source>
</reference>
<keyword evidence="2" id="KW-1185">Reference proteome</keyword>
<evidence type="ECO:0000313" key="2">
    <source>
        <dbReference type="Proteomes" id="UP001052655"/>
    </source>
</evidence>
<evidence type="ECO:0000313" key="1">
    <source>
        <dbReference type="EMBL" id="GHI33229.1"/>
    </source>
</evidence>
<gene>
    <name evidence="1" type="ORF">Sdagh_49590</name>
</gene>
<dbReference type="Proteomes" id="UP001052655">
    <property type="component" value="Unassembled WGS sequence"/>
</dbReference>
<evidence type="ECO:0008006" key="3">
    <source>
        <dbReference type="Google" id="ProtNLM"/>
    </source>
</evidence>
<accession>A0ABQ3Q7J7</accession>
<dbReference type="RefSeq" id="WP_226535680.1">
    <property type="nucleotide sequence ID" value="NZ_BMTC01000044.1"/>
</dbReference>
<dbReference type="EMBL" id="BNDX01000013">
    <property type="protein sequence ID" value="GHI33229.1"/>
    <property type="molecule type" value="Genomic_DNA"/>
</dbReference>